<proteinExistence type="predicted"/>
<accession>A0ACB8A5F4</accession>
<dbReference type="Proteomes" id="UP000790377">
    <property type="component" value="Unassembled WGS sequence"/>
</dbReference>
<keyword evidence="2" id="KW-1185">Reference proteome</keyword>
<evidence type="ECO:0000313" key="1">
    <source>
        <dbReference type="EMBL" id="KAH7907888.1"/>
    </source>
</evidence>
<evidence type="ECO:0000313" key="2">
    <source>
        <dbReference type="Proteomes" id="UP000790377"/>
    </source>
</evidence>
<sequence>MNLFGDLVFKLSPSLYRKRISIRHLGVIFVFSLSLYTLYYNYHHRFEADIFGLPREEFIEHPAETPEIWAARAQLVKEAFLHAYHGYERYAFPRDELLPVSNESIDNFNGWGVTAVDSLDTMLLMDLKEEYNRALPMVRQTNFSLPDNTRVPFFETTIRYLGGLLAAYAITKDDTLRDRADALGTLLSPVFDTPSGFPLFGADTFGSDGGSGPSIAVLAEIASFQLEYAYLGKITGKKEHVNRATKVSNIFSKADLRQTGGMYPTRWDLYSGTPANLHLSAGALADSGHEYTLKQYLLTAKKDLANLEMYIDFTTHILLNNLFLSPTRQLLYVTDIAQFKASTRVSHAFEHLSCFLPGLLALGAHTLPLNNISALNALHPALKVHEDTGALLKLLPQLGPSHDGTPFTLASLHLAAAQGLAESCYVAYADQPTGLGPETIQMSRESAPWMDTVRAWGKKSGGDSRGPLPGTGDKPHWIEPVKAHAHDDVDEYEDDYEDEGGDEFWGAPDASGRVLAPKKGAKPPRGKKRDYVVRNADYYLRPETVESLYILYRVTGDVRWRQHGWAIFQAIERITKMPAGYATVKGVNTHKPRLSDSMPSYFLAETLKYLYLLFKDEDLVPLDQWVFNTEAHPFPVFEWTAAEKAAYGVS</sequence>
<comment type="caution">
    <text evidence="1">The sequence shown here is derived from an EMBL/GenBank/DDBJ whole genome shotgun (WGS) entry which is preliminary data.</text>
</comment>
<reference evidence="1" key="1">
    <citation type="journal article" date="2021" name="New Phytol.">
        <title>Evolutionary innovations through gain and loss of genes in the ectomycorrhizal Boletales.</title>
        <authorList>
            <person name="Wu G."/>
            <person name="Miyauchi S."/>
            <person name="Morin E."/>
            <person name="Kuo A."/>
            <person name="Drula E."/>
            <person name="Varga T."/>
            <person name="Kohler A."/>
            <person name="Feng B."/>
            <person name="Cao Y."/>
            <person name="Lipzen A."/>
            <person name="Daum C."/>
            <person name="Hundley H."/>
            <person name="Pangilinan J."/>
            <person name="Johnson J."/>
            <person name="Barry K."/>
            <person name="LaButti K."/>
            <person name="Ng V."/>
            <person name="Ahrendt S."/>
            <person name="Min B."/>
            <person name="Choi I.G."/>
            <person name="Park H."/>
            <person name="Plett J.M."/>
            <person name="Magnuson J."/>
            <person name="Spatafora J.W."/>
            <person name="Nagy L.G."/>
            <person name="Henrissat B."/>
            <person name="Grigoriev I.V."/>
            <person name="Yang Z.L."/>
            <person name="Xu J."/>
            <person name="Martin F.M."/>
        </authorList>
    </citation>
    <scope>NUCLEOTIDE SEQUENCE</scope>
    <source>
        <strain evidence="1">ATCC 28755</strain>
    </source>
</reference>
<dbReference type="EMBL" id="MU267861">
    <property type="protein sequence ID" value="KAH7907888.1"/>
    <property type="molecule type" value="Genomic_DNA"/>
</dbReference>
<keyword evidence="1" id="KW-0378">Hydrolase</keyword>
<organism evidence="1 2">
    <name type="scientific">Hygrophoropsis aurantiaca</name>
    <dbReference type="NCBI Taxonomy" id="72124"/>
    <lineage>
        <taxon>Eukaryota</taxon>
        <taxon>Fungi</taxon>
        <taxon>Dikarya</taxon>
        <taxon>Basidiomycota</taxon>
        <taxon>Agaricomycotina</taxon>
        <taxon>Agaricomycetes</taxon>
        <taxon>Agaricomycetidae</taxon>
        <taxon>Boletales</taxon>
        <taxon>Coniophorineae</taxon>
        <taxon>Hygrophoropsidaceae</taxon>
        <taxon>Hygrophoropsis</taxon>
    </lineage>
</organism>
<protein>
    <submittedName>
        <fullName evidence="1">Glycoside hydrolase family 47 protein</fullName>
    </submittedName>
</protein>
<gene>
    <name evidence="1" type="ORF">BJ138DRAFT_1158910</name>
</gene>
<name>A0ACB8A5F4_9AGAM</name>